<dbReference type="UniPathway" id="UPA00378"/>
<evidence type="ECO:0000256" key="11">
    <source>
        <dbReference type="ARBA" id="ARBA00023136"/>
    </source>
</evidence>
<accession>A0A2G9UHG0</accession>
<protein>
    <recommendedName>
        <fullName evidence="14 17">Alpha-1,3-mannosyl-glycoprotein 2-beta-N-acetylglucosaminyltransferase</fullName>
        <shortName evidence="17">GNT-I</shortName>
        <shortName evidence="17">GlcNAc-T I</shortName>
        <ecNumber evidence="14 17">2.4.1.101</ecNumber>
    </recommendedName>
    <alternativeName>
        <fullName evidence="15 17">N-glycosyl-oligosaccharide-glycoprotein N-acetylglucosaminyltransferase I</fullName>
    </alternativeName>
</protein>
<dbReference type="Proteomes" id="UP000230423">
    <property type="component" value="Unassembled WGS sequence"/>
</dbReference>
<dbReference type="InterPro" id="IPR004139">
    <property type="entry name" value="Glyco_trans_13"/>
</dbReference>
<feature type="region of interest" description="Disordered" evidence="19">
    <location>
        <begin position="1"/>
        <end position="22"/>
    </location>
</feature>
<dbReference type="SUPFAM" id="SSF53448">
    <property type="entry name" value="Nucleotide-diphospho-sugar transferases"/>
    <property type="match status" value="1"/>
</dbReference>
<keyword evidence="12 17" id="KW-0464">Manganese</keyword>
<comment type="cofactor">
    <cofactor evidence="17">
        <name>Mn(2+)</name>
        <dbReference type="ChEBI" id="CHEBI:29035"/>
    </cofactor>
    <text evidence="17">The cofactor is mostly bound to the substrate.</text>
</comment>
<evidence type="ECO:0000256" key="1">
    <source>
        <dbReference type="ARBA" id="ARBA00004323"/>
    </source>
</evidence>
<dbReference type="FunFam" id="3.90.550.10:FF:000252">
    <property type="entry name" value="Protein O-linked-mannose beta-1,2-N-acetylglucosaminyltransferase 1"/>
    <property type="match status" value="1"/>
</dbReference>
<keyword evidence="8 17" id="KW-0735">Signal-anchor</keyword>
<comment type="subcellular location">
    <subcellularLocation>
        <location evidence="1 17">Golgi apparatus membrane</location>
        <topology evidence="1 17">Single-pass type II membrane protein</topology>
    </subcellularLocation>
</comment>
<sequence>MLKECISGSRPDLFEKGTPSKAGPTIYNKDRLHSFAKKLNGKPTDDVEKLSQAAAFLAQQAEQDQEEIKRLRAAVVRLSASVSLQKVEDRGVQHPVASRRWTEPIAVLVFACNRAAAVSNLIKRLISLRPSKEQFPITVSQDCNDKAVQRAVAEFGEEVQYVKHRSAQEDHVVVPANQKRFATYYYIARHYKLALEHVFDILGHNSVILLEDDLDISIDFFEYFLATRYLLDRDPTLMCVSAWNDNGKAENIDREANTLLYRSDFFPGLGWMMTSRLWRELQPKWPNGFWDDWLREPENRKMDMIVLTMCKTLGPPVHSSGDQPDWYDTFWEERSQQPEYNITFNRNVYQNSQLMSIDVAVEFSKSNRNAGQSVRTKQLTLVVAVVRDLDRKGFFVSPDDV</sequence>
<organism evidence="20 21">
    <name type="scientific">Teladorsagia circumcincta</name>
    <name type="common">Brown stomach worm</name>
    <name type="synonym">Ostertagia circumcincta</name>
    <dbReference type="NCBI Taxonomy" id="45464"/>
    <lineage>
        <taxon>Eukaryota</taxon>
        <taxon>Metazoa</taxon>
        <taxon>Ecdysozoa</taxon>
        <taxon>Nematoda</taxon>
        <taxon>Chromadorea</taxon>
        <taxon>Rhabditida</taxon>
        <taxon>Rhabditina</taxon>
        <taxon>Rhabditomorpha</taxon>
        <taxon>Strongyloidea</taxon>
        <taxon>Trichostrongylidae</taxon>
        <taxon>Teladorsagia</taxon>
    </lineage>
</organism>
<evidence type="ECO:0000256" key="3">
    <source>
        <dbReference type="ARBA" id="ARBA00006492"/>
    </source>
</evidence>
<evidence type="ECO:0000256" key="17">
    <source>
        <dbReference type="RuleBase" id="RU368119"/>
    </source>
</evidence>
<evidence type="ECO:0000256" key="15">
    <source>
        <dbReference type="ARBA" id="ARBA00041712"/>
    </source>
</evidence>
<keyword evidence="18" id="KW-0175">Coiled coil</keyword>
<comment type="function">
    <text evidence="13 17">Initiates complex N-linked carbohydrate formation. Essential for the conversion of high-mannose to hybrid and complex N-glycans.</text>
</comment>
<keyword evidence="4 17" id="KW-0328">Glycosyltransferase</keyword>
<evidence type="ECO:0000256" key="7">
    <source>
        <dbReference type="ARBA" id="ARBA00022723"/>
    </source>
</evidence>
<dbReference type="OrthoDB" id="440755at2759"/>
<dbReference type="GO" id="GO:0030145">
    <property type="term" value="F:manganese ion binding"/>
    <property type="evidence" value="ECO:0007669"/>
    <property type="project" value="UniProtKB-UniRule"/>
</dbReference>
<dbReference type="GO" id="GO:0003827">
    <property type="term" value="F:alpha-1,3-mannosylglycoprotein 2-beta-N-acetylglucosaminyltransferase activity"/>
    <property type="evidence" value="ECO:0007669"/>
    <property type="project" value="UniProtKB-UniRule"/>
</dbReference>
<keyword evidence="21" id="KW-1185">Reference proteome</keyword>
<evidence type="ECO:0000256" key="4">
    <source>
        <dbReference type="ARBA" id="ARBA00022676"/>
    </source>
</evidence>
<comment type="similarity">
    <text evidence="3 17">Belongs to the glycosyltransferase 13 family.</text>
</comment>
<dbReference type="EC" id="2.4.1.101" evidence="14 17"/>
<keyword evidence="9" id="KW-1133">Transmembrane helix</keyword>
<evidence type="ECO:0000313" key="20">
    <source>
        <dbReference type="EMBL" id="PIO69688.1"/>
    </source>
</evidence>
<comment type="pathway">
    <text evidence="2 17">Protein modification; protein glycosylation.</text>
</comment>
<dbReference type="PANTHER" id="PTHR10468">
    <property type="entry name" value="PROTEIN O-LINKED-MANNOSE BETA-1,2-N-ACETYLGLUCOSAMINYLTRANSFERASE 1/ALPHA-1,3-MANNOSYL-GLYCOPROTEIN 2-BETA-N-ACETYLGLUCOSAMINYLTRANSFERASE"/>
    <property type="match status" value="1"/>
</dbReference>
<keyword evidence="6" id="KW-0812">Transmembrane</keyword>
<keyword evidence="11" id="KW-0472">Membrane</keyword>
<reference evidence="20 21" key="1">
    <citation type="submission" date="2015-09" db="EMBL/GenBank/DDBJ databases">
        <title>Draft genome of the parasitic nematode Teladorsagia circumcincta isolate WARC Sus (inbred).</title>
        <authorList>
            <person name="Mitreva M."/>
        </authorList>
    </citation>
    <scope>NUCLEOTIDE SEQUENCE [LARGE SCALE GENOMIC DNA]</scope>
    <source>
        <strain evidence="20 21">S</strain>
    </source>
</reference>
<name>A0A2G9UHG0_TELCI</name>
<evidence type="ECO:0000256" key="12">
    <source>
        <dbReference type="ARBA" id="ARBA00023211"/>
    </source>
</evidence>
<comment type="catalytic activity">
    <reaction evidence="16 17">
        <text>N(4)-(alpha-D-Man-(1-&gt;3)-[alpha-D-Man-(1-&gt;3)-[alpha-D-Man-(1-&gt;6)]-alpha-D-Man-(1-&gt;6)]-beta-D-Man-(1-&gt;4)-beta-D-GlcNAc-(1-&gt;4)-beta-D-GlcNAc)-L-asparaginyl-[protein] (N-glucan mannose isomer 5A1,2) + UDP-N-acetyl-alpha-D-glucosamine = N(4)-{beta-D-GlcNAc-(1-&gt;2)-alpha-D-Man-(1-&gt;3)-[alpha-D-Man-(1-&gt;3)-[alpha-D-Man-(1-&gt;6)]-alpha-D-Man-(1-&gt;6)]-beta-D-Man-(1-&gt;4)-beta-D-GlcNAc-(1-&gt;4)-beta-D-GlcNAc}-L-asparaginyl-[protein] + UDP + H(+)</text>
        <dbReference type="Rhea" id="RHEA:11456"/>
        <dbReference type="Rhea" id="RHEA-COMP:14367"/>
        <dbReference type="Rhea" id="RHEA-COMP:14368"/>
        <dbReference type="ChEBI" id="CHEBI:15378"/>
        <dbReference type="ChEBI" id="CHEBI:57705"/>
        <dbReference type="ChEBI" id="CHEBI:58223"/>
        <dbReference type="ChEBI" id="CHEBI:59087"/>
        <dbReference type="ChEBI" id="CHEBI:60625"/>
        <dbReference type="EC" id="2.4.1.101"/>
    </reaction>
</comment>
<evidence type="ECO:0000256" key="6">
    <source>
        <dbReference type="ARBA" id="ARBA00022692"/>
    </source>
</evidence>
<evidence type="ECO:0000256" key="18">
    <source>
        <dbReference type="SAM" id="Coils"/>
    </source>
</evidence>
<evidence type="ECO:0000256" key="5">
    <source>
        <dbReference type="ARBA" id="ARBA00022679"/>
    </source>
</evidence>
<keyword evidence="7 17" id="KW-0479">Metal-binding</keyword>
<dbReference type="Gene3D" id="3.90.550.10">
    <property type="entry name" value="Spore Coat Polysaccharide Biosynthesis Protein SpsA, Chain A"/>
    <property type="match status" value="1"/>
</dbReference>
<evidence type="ECO:0000256" key="8">
    <source>
        <dbReference type="ARBA" id="ARBA00022968"/>
    </source>
</evidence>
<dbReference type="GO" id="GO:0006487">
    <property type="term" value="P:protein N-linked glycosylation"/>
    <property type="evidence" value="ECO:0007669"/>
    <property type="project" value="TreeGrafter"/>
</dbReference>
<dbReference type="InterPro" id="IPR052261">
    <property type="entry name" value="Glycosyltransferase_13"/>
</dbReference>
<keyword evidence="5" id="KW-0808">Transferase</keyword>
<keyword evidence="10 17" id="KW-0333">Golgi apparatus</keyword>
<dbReference type="PANTHER" id="PTHR10468:SF0">
    <property type="entry name" value="ALPHA-1,3-MANNOSYL-GLYCOPROTEIN 2-BETA-N-ACETYLGLUCOSAMINYLTRANSFERASE"/>
    <property type="match status" value="1"/>
</dbReference>
<dbReference type="AlphaFoldDB" id="A0A2G9UHG0"/>
<dbReference type="InterPro" id="IPR029044">
    <property type="entry name" value="Nucleotide-diphossugar_trans"/>
</dbReference>
<evidence type="ECO:0000256" key="10">
    <source>
        <dbReference type="ARBA" id="ARBA00023034"/>
    </source>
</evidence>
<evidence type="ECO:0000256" key="2">
    <source>
        <dbReference type="ARBA" id="ARBA00004922"/>
    </source>
</evidence>
<dbReference type="Pfam" id="PF03071">
    <property type="entry name" value="GNT-I"/>
    <property type="match status" value="1"/>
</dbReference>
<evidence type="ECO:0000256" key="16">
    <source>
        <dbReference type="ARBA" id="ARBA00049421"/>
    </source>
</evidence>
<proteinExistence type="inferred from homology"/>
<evidence type="ECO:0000256" key="19">
    <source>
        <dbReference type="SAM" id="MobiDB-lite"/>
    </source>
</evidence>
<evidence type="ECO:0000313" key="21">
    <source>
        <dbReference type="Proteomes" id="UP000230423"/>
    </source>
</evidence>
<dbReference type="GO" id="GO:0000139">
    <property type="term" value="C:Golgi membrane"/>
    <property type="evidence" value="ECO:0007669"/>
    <property type="project" value="UniProtKB-SubCell"/>
</dbReference>
<evidence type="ECO:0000256" key="14">
    <source>
        <dbReference type="ARBA" id="ARBA00038949"/>
    </source>
</evidence>
<evidence type="ECO:0000256" key="13">
    <source>
        <dbReference type="ARBA" id="ARBA00037706"/>
    </source>
</evidence>
<dbReference type="EMBL" id="KZ346556">
    <property type="protein sequence ID" value="PIO69688.1"/>
    <property type="molecule type" value="Genomic_DNA"/>
</dbReference>
<feature type="coiled-coil region" evidence="18">
    <location>
        <begin position="47"/>
        <end position="81"/>
    </location>
</feature>
<evidence type="ECO:0000256" key="9">
    <source>
        <dbReference type="ARBA" id="ARBA00022989"/>
    </source>
</evidence>
<gene>
    <name evidence="20" type="ORF">TELCIR_08479</name>
</gene>